<proteinExistence type="predicted"/>
<protein>
    <submittedName>
        <fullName evidence="2">Uncharacterized protein</fullName>
    </submittedName>
</protein>
<keyword evidence="3" id="KW-1185">Reference proteome</keyword>
<sequence length="112" mass="12561">MIEDYNYLYTANYVIYNLAGLCVLIASIILFSKKRVLSTSLIMVGSVLAFIFNIGSVIISSFAGRYDTNTFIKINAISNIISALAYFIFCLGLLLFVVNDYNKDVNNNEFLD</sequence>
<accession>A0ABT0H9M9</accession>
<keyword evidence="1" id="KW-0812">Transmembrane</keyword>
<feature type="transmembrane region" description="Helical" evidence="1">
    <location>
        <begin position="76"/>
        <end position="98"/>
    </location>
</feature>
<reference evidence="2" key="1">
    <citation type="submission" date="2022-04" db="EMBL/GenBank/DDBJ databases">
        <authorList>
            <person name="Ren T."/>
        </authorList>
    </citation>
    <scope>NUCLEOTIDE SEQUENCE</scope>
    <source>
        <strain evidence="2">F63249</strain>
    </source>
</reference>
<comment type="caution">
    <text evidence="2">The sequence shown here is derived from an EMBL/GenBank/DDBJ whole genome shotgun (WGS) entry which is preliminary data.</text>
</comment>
<dbReference type="Proteomes" id="UP001203687">
    <property type="component" value="Unassembled WGS sequence"/>
</dbReference>
<name>A0ABT0H9M9_9FLAO</name>
<dbReference type="RefSeq" id="WP_248413090.1">
    <property type="nucleotide sequence ID" value="NZ_JALPQF010000010.1"/>
</dbReference>
<feature type="transmembrane region" description="Helical" evidence="1">
    <location>
        <begin position="43"/>
        <end position="64"/>
    </location>
</feature>
<evidence type="ECO:0000256" key="1">
    <source>
        <dbReference type="SAM" id="Phobius"/>
    </source>
</evidence>
<evidence type="ECO:0000313" key="3">
    <source>
        <dbReference type="Proteomes" id="UP001203687"/>
    </source>
</evidence>
<dbReference type="EMBL" id="JALPQF010000010">
    <property type="protein sequence ID" value="MCK8481079.1"/>
    <property type="molecule type" value="Genomic_DNA"/>
</dbReference>
<gene>
    <name evidence="2" type="ORF">MUY34_10625</name>
</gene>
<keyword evidence="1" id="KW-0472">Membrane</keyword>
<feature type="transmembrane region" description="Helical" evidence="1">
    <location>
        <begin position="13"/>
        <end position="31"/>
    </location>
</feature>
<evidence type="ECO:0000313" key="2">
    <source>
        <dbReference type="EMBL" id="MCK8481079.1"/>
    </source>
</evidence>
<keyword evidence="1" id="KW-1133">Transmembrane helix</keyword>
<organism evidence="2 3">
    <name type="scientific">Psychroserpens algicola</name>
    <dbReference type="NCBI Taxonomy" id="1719034"/>
    <lineage>
        <taxon>Bacteria</taxon>
        <taxon>Pseudomonadati</taxon>
        <taxon>Bacteroidota</taxon>
        <taxon>Flavobacteriia</taxon>
        <taxon>Flavobacteriales</taxon>
        <taxon>Flavobacteriaceae</taxon>
        <taxon>Psychroserpens</taxon>
    </lineage>
</organism>